<evidence type="ECO:0000259" key="6">
    <source>
        <dbReference type="Pfam" id="PF00155"/>
    </source>
</evidence>
<accession>A0ABS2HHY2</accession>
<evidence type="ECO:0000256" key="3">
    <source>
        <dbReference type="ARBA" id="ARBA00022898"/>
    </source>
</evidence>
<dbReference type="EMBL" id="JAFEUM010000004">
    <property type="protein sequence ID" value="MBM7037150.1"/>
    <property type="molecule type" value="Genomic_DNA"/>
</dbReference>
<dbReference type="Gene3D" id="3.40.640.10">
    <property type="entry name" value="Type I PLP-dependent aspartate aminotransferase-like (Major domain)"/>
    <property type="match status" value="1"/>
</dbReference>
<dbReference type="InterPro" id="IPR027619">
    <property type="entry name" value="C-S_lyase_PatB-like"/>
</dbReference>
<dbReference type="PANTHER" id="PTHR43525">
    <property type="entry name" value="PROTEIN MALY"/>
    <property type="match status" value="1"/>
</dbReference>
<evidence type="ECO:0000256" key="1">
    <source>
        <dbReference type="ARBA" id="ARBA00001933"/>
    </source>
</evidence>
<dbReference type="InterPro" id="IPR015422">
    <property type="entry name" value="PyrdxlP-dep_Trfase_small"/>
</dbReference>
<name>A0ABS2HHY2_9VIBR</name>
<keyword evidence="4" id="KW-0456">Lyase</keyword>
<dbReference type="PANTHER" id="PTHR43525:SF1">
    <property type="entry name" value="PROTEIN MALY"/>
    <property type="match status" value="1"/>
</dbReference>
<evidence type="ECO:0000313" key="8">
    <source>
        <dbReference type="Proteomes" id="UP000809621"/>
    </source>
</evidence>
<feature type="domain" description="Aminotransferase class I/classII large" evidence="6">
    <location>
        <begin position="40"/>
        <end position="381"/>
    </location>
</feature>
<comment type="caution">
    <text evidence="7">The sequence shown here is derived from an EMBL/GenBank/DDBJ whole genome shotgun (WGS) entry which is preliminary data.</text>
</comment>
<proteinExistence type="inferred from homology"/>
<dbReference type="InterPro" id="IPR015421">
    <property type="entry name" value="PyrdxlP-dep_Trfase_major"/>
</dbReference>
<reference evidence="7 8" key="1">
    <citation type="submission" date="2021-02" db="EMBL/GenBank/DDBJ databases">
        <authorList>
            <person name="Park J.-S."/>
        </authorList>
    </citation>
    <scope>NUCLEOTIDE SEQUENCE [LARGE SCALE GENOMIC DNA]</scope>
    <source>
        <strain evidence="7 8">188UL20-2</strain>
    </source>
</reference>
<dbReference type="EC" id="4.4.1.13" evidence="2"/>
<dbReference type="GO" id="GO:0008483">
    <property type="term" value="F:transaminase activity"/>
    <property type="evidence" value="ECO:0007669"/>
    <property type="project" value="UniProtKB-KW"/>
</dbReference>
<keyword evidence="7" id="KW-0808">Transferase</keyword>
<keyword evidence="3" id="KW-0663">Pyridoxal phosphate</keyword>
<keyword evidence="7" id="KW-0032">Aminotransferase</keyword>
<comment type="similarity">
    <text evidence="5">Belongs to the class-II pyridoxal-phosphate-dependent aminotransferase family. MalY/PatB cystathionine beta-lyase subfamily.</text>
</comment>
<protein>
    <recommendedName>
        <fullName evidence="2">cysteine-S-conjugate beta-lyase</fullName>
        <ecNumber evidence="2">4.4.1.13</ecNumber>
    </recommendedName>
</protein>
<evidence type="ECO:0000256" key="4">
    <source>
        <dbReference type="ARBA" id="ARBA00023239"/>
    </source>
</evidence>
<dbReference type="RefSeq" id="WP_205158707.1">
    <property type="nucleotide sequence ID" value="NZ_JAFEUM010000004.1"/>
</dbReference>
<dbReference type="CDD" id="cd00609">
    <property type="entry name" value="AAT_like"/>
    <property type="match status" value="1"/>
</dbReference>
<evidence type="ECO:0000256" key="2">
    <source>
        <dbReference type="ARBA" id="ARBA00012224"/>
    </source>
</evidence>
<organism evidence="7 8">
    <name type="scientific">Vibrio ulleungensis</name>
    <dbReference type="NCBI Taxonomy" id="2807619"/>
    <lineage>
        <taxon>Bacteria</taxon>
        <taxon>Pseudomonadati</taxon>
        <taxon>Pseudomonadota</taxon>
        <taxon>Gammaproteobacteria</taxon>
        <taxon>Vibrionales</taxon>
        <taxon>Vibrionaceae</taxon>
        <taxon>Vibrio</taxon>
    </lineage>
</organism>
<evidence type="ECO:0000256" key="5">
    <source>
        <dbReference type="ARBA" id="ARBA00037974"/>
    </source>
</evidence>
<dbReference type="NCBIfam" id="TIGR04350">
    <property type="entry name" value="C_S_lyase_PatB"/>
    <property type="match status" value="1"/>
</dbReference>
<dbReference type="InterPro" id="IPR051798">
    <property type="entry name" value="Class-II_PLP-Dep_Aminotrans"/>
</dbReference>
<dbReference type="Gene3D" id="3.90.1150.10">
    <property type="entry name" value="Aspartate Aminotransferase, domain 1"/>
    <property type="match status" value="1"/>
</dbReference>
<dbReference type="Proteomes" id="UP000809621">
    <property type="component" value="Unassembled WGS sequence"/>
</dbReference>
<keyword evidence="8" id="KW-1185">Reference proteome</keyword>
<dbReference type="SUPFAM" id="SSF53383">
    <property type="entry name" value="PLP-dependent transferases"/>
    <property type="match status" value="1"/>
</dbReference>
<gene>
    <name evidence="7" type="ORF">JQC93_12115</name>
</gene>
<comment type="cofactor">
    <cofactor evidence="1">
        <name>pyridoxal 5'-phosphate</name>
        <dbReference type="ChEBI" id="CHEBI:597326"/>
    </cofactor>
</comment>
<sequence>MNYNFTQAPKRKETFSIKWSAMSMWSKYANDQTLPFWVADMDFDVAPEIIHAMKTEVDRLTFGYSAPNADYFERTQQWLERRFDWQVDTGNIRIAAGTLHGLATLINIASNPGDGIIIQSPVYHQFAELIKKHKRTLVDNPLVEDNGQYFMNFDQLETLASEPTTTMMLLCSPHNPVGRVWTADELSHISDICQRNDVVLVSDEIHADLTRIGIQHIPTAKAAVDSSHIVTLNGTGKTFNLAGMHISHTLFENDELKAQWDKVVRVTLPNPISMAAVQAAYTHCDHWVDELRQVIDDNLAFTKAYLEQHLPVVKMSIPQGTYFAWLDFRSLDLTDKKIDEIMIKEANILLEGGRAFGATGKGWQRLNLACPQSMLEEGLSRMCDAFSRYT</sequence>
<dbReference type="InterPro" id="IPR004839">
    <property type="entry name" value="Aminotransferase_I/II_large"/>
</dbReference>
<dbReference type="InterPro" id="IPR015424">
    <property type="entry name" value="PyrdxlP-dep_Trfase"/>
</dbReference>
<dbReference type="Pfam" id="PF00155">
    <property type="entry name" value="Aminotran_1_2"/>
    <property type="match status" value="1"/>
</dbReference>
<evidence type="ECO:0000313" key="7">
    <source>
        <dbReference type="EMBL" id="MBM7037150.1"/>
    </source>
</evidence>